<evidence type="ECO:0000313" key="2">
    <source>
        <dbReference type="Proteomes" id="UP001060070"/>
    </source>
</evidence>
<keyword evidence="2" id="KW-1185">Reference proteome</keyword>
<gene>
    <name evidence="1" type="ORF">LRP29_30550</name>
</gene>
<evidence type="ECO:0000313" key="1">
    <source>
        <dbReference type="EMBL" id="UTU51747.1"/>
    </source>
</evidence>
<dbReference type="Proteomes" id="UP001060070">
    <property type="component" value="Chromosome"/>
</dbReference>
<dbReference type="EMBL" id="CP088147">
    <property type="protein sequence ID" value="UTU51747.1"/>
    <property type="molecule type" value="Genomic_DNA"/>
</dbReference>
<sequence>MSAKGNSPERKLPVALESKDRCPPIEDLLNNQGAINGALDTLSNSLATLATQYRQHYREYLADGYYLASVMRKDPDTWSDFCHRLDWNDVADRPKINEPERALEYVLRIVCGLGSRTGRQKASKLKFALLDAWEAEIPHSEIPDWLKQRGGIEKAYRARRARLPAARSKPATAKEHTAGVTPHVDGSAPYLALQILASEEHLAQINKIGLSSFATLSVRRSDGDPSKFEISLVKKGGPYLRWVGPLGSVVAPKNVTAPTNVPTPIRH</sequence>
<name>A0AB38TB23_9HYPH</name>
<protein>
    <recommendedName>
        <fullName evidence="3">Integrase</fullName>
    </recommendedName>
</protein>
<dbReference type="RefSeq" id="WP_024503087.1">
    <property type="nucleotide sequence ID" value="NZ_CP088147.1"/>
</dbReference>
<evidence type="ECO:0008006" key="3">
    <source>
        <dbReference type="Google" id="ProtNLM"/>
    </source>
</evidence>
<organism evidence="1 2">
    <name type="scientific">Mesorhizobium ciceri</name>
    <dbReference type="NCBI Taxonomy" id="39645"/>
    <lineage>
        <taxon>Bacteria</taxon>
        <taxon>Pseudomonadati</taxon>
        <taxon>Pseudomonadota</taxon>
        <taxon>Alphaproteobacteria</taxon>
        <taxon>Hyphomicrobiales</taxon>
        <taxon>Phyllobacteriaceae</taxon>
        <taxon>Mesorhizobium</taxon>
    </lineage>
</organism>
<dbReference type="AlphaFoldDB" id="A0AB38TB23"/>
<reference evidence="1 2" key="1">
    <citation type="journal article" date="2022" name="Microbiol. Resour. Announc.">
        <title>Complete Genome Sequence of Mesorhizobium ciceri Strain R30, a Rhizobium Used as a Commercial Inoculant for Chickpea in Argentina.</title>
        <authorList>
            <person name="Foresto E."/>
            <person name="Revale S."/>
            <person name="Primo E."/>
            <person name="Nievas F."/>
            <person name="Carezzano E."/>
            <person name="Puente M."/>
            <person name="Alzari P."/>
            <person name="Mart M."/>
            <person name="Ben-Assaya M."/>
            <person name="Mornico D."/>
            <person name="Santoro M."/>
            <person name="Mart F."/>
            <person name="Giordano W."/>
            <person name="Bogino P."/>
        </authorList>
    </citation>
    <scope>NUCLEOTIDE SEQUENCE [LARGE SCALE GENOMIC DNA]</scope>
    <source>
        <strain evidence="1 2">R30</strain>
    </source>
</reference>
<proteinExistence type="predicted"/>
<accession>A0AB38TB23</accession>